<dbReference type="Proteomes" id="UP000249135">
    <property type="component" value="Unassembled WGS sequence"/>
</dbReference>
<name>A0A2W5SB34_VARPD</name>
<sequence length="195" mass="20963">MATSNLARTLPRPGGRSARVQEAVHRATRELAAEHGREALTVPMVAARAGVTPSTIYRRWGDLAELLADVSVERMRPEGEPADTGSLRGDLLAWAEQYNEEMSSQPGRGMLRDVLSAQSPDDRPSCRCASYVAMQIGVLLERAQARGEAAPAVEHLMDALVAPLLFRLLFTPAPATTDEIAGWIDASLAHAAQPA</sequence>
<keyword evidence="1" id="KW-0805">Transcription regulation</keyword>
<dbReference type="InterPro" id="IPR036271">
    <property type="entry name" value="Tet_transcr_reg_TetR-rel_C_sf"/>
</dbReference>
<dbReference type="GO" id="GO:0003700">
    <property type="term" value="F:DNA-binding transcription factor activity"/>
    <property type="evidence" value="ECO:0007669"/>
    <property type="project" value="TreeGrafter"/>
</dbReference>
<dbReference type="InterPro" id="IPR011075">
    <property type="entry name" value="TetR_C"/>
</dbReference>
<proteinExistence type="predicted"/>
<feature type="domain" description="HTH tetR-type" evidence="5">
    <location>
        <begin position="18"/>
        <end position="78"/>
    </location>
</feature>
<evidence type="ECO:0000256" key="2">
    <source>
        <dbReference type="ARBA" id="ARBA00023125"/>
    </source>
</evidence>
<dbReference type="Gene3D" id="1.10.357.10">
    <property type="entry name" value="Tetracycline Repressor, domain 2"/>
    <property type="match status" value="1"/>
</dbReference>
<dbReference type="PROSITE" id="PS50977">
    <property type="entry name" value="HTH_TETR_2"/>
    <property type="match status" value="1"/>
</dbReference>
<dbReference type="EMBL" id="QFPP01000224">
    <property type="protein sequence ID" value="PZQ72230.1"/>
    <property type="molecule type" value="Genomic_DNA"/>
</dbReference>
<evidence type="ECO:0000256" key="4">
    <source>
        <dbReference type="PROSITE-ProRule" id="PRU00335"/>
    </source>
</evidence>
<dbReference type="InterPro" id="IPR001647">
    <property type="entry name" value="HTH_TetR"/>
</dbReference>
<dbReference type="SUPFAM" id="SSF46689">
    <property type="entry name" value="Homeodomain-like"/>
    <property type="match status" value="1"/>
</dbReference>
<dbReference type="InterPro" id="IPR009057">
    <property type="entry name" value="Homeodomain-like_sf"/>
</dbReference>
<dbReference type="PANTHER" id="PTHR30055:SF148">
    <property type="entry name" value="TETR-FAMILY TRANSCRIPTIONAL REGULATOR"/>
    <property type="match status" value="1"/>
</dbReference>
<dbReference type="Pfam" id="PF16859">
    <property type="entry name" value="TetR_C_11"/>
    <property type="match status" value="1"/>
</dbReference>
<evidence type="ECO:0000256" key="1">
    <source>
        <dbReference type="ARBA" id="ARBA00023015"/>
    </source>
</evidence>
<comment type="caution">
    <text evidence="6">The sequence shown here is derived from an EMBL/GenBank/DDBJ whole genome shotgun (WGS) entry which is preliminary data.</text>
</comment>
<keyword evidence="2 4" id="KW-0238">DNA-binding</keyword>
<feature type="DNA-binding region" description="H-T-H motif" evidence="4">
    <location>
        <begin position="41"/>
        <end position="60"/>
    </location>
</feature>
<dbReference type="Gene3D" id="1.10.10.60">
    <property type="entry name" value="Homeodomain-like"/>
    <property type="match status" value="1"/>
</dbReference>
<evidence type="ECO:0000259" key="5">
    <source>
        <dbReference type="PROSITE" id="PS50977"/>
    </source>
</evidence>
<keyword evidence="3" id="KW-0804">Transcription</keyword>
<dbReference type="AlphaFoldDB" id="A0A2W5SB34"/>
<evidence type="ECO:0000313" key="6">
    <source>
        <dbReference type="EMBL" id="PZQ72230.1"/>
    </source>
</evidence>
<protein>
    <submittedName>
        <fullName evidence="6">TetR family transcriptional regulator</fullName>
    </submittedName>
</protein>
<dbReference type="InterPro" id="IPR050109">
    <property type="entry name" value="HTH-type_TetR-like_transc_reg"/>
</dbReference>
<dbReference type="SUPFAM" id="SSF48498">
    <property type="entry name" value="Tetracyclin repressor-like, C-terminal domain"/>
    <property type="match status" value="1"/>
</dbReference>
<evidence type="ECO:0000256" key="3">
    <source>
        <dbReference type="ARBA" id="ARBA00023163"/>
    </source>
</evidence>
<organism evidence="6 7">
    <name type="scientific">Variovorax paradoxus</name>
    <dbReference type="NCBI Taxonomy" id="34073"/>
    <lineage>
        <taxon>Bacteria</taxon>
        <taxon>Pseudomonadati</taxon>
        <taxon>Pseudomonadota</taxon>
        <taxon>Betaproteobacteria</taxon>
        <taxon>Burkholderiales</taxon>
        <taxon>Comamonadaceae</taxon>
        <taxon>Variovorax</taxon>
    </lineage>
</organism>
<dbReference type="PANTHER" id="PTHR30055">
    <property type="entry name" value="HTH-TYPE TRANSCRIPTIONAL REGULATOR RUTR"/>
    <property type="match status" value="1"/>
</dbReference>
<gene>
    <name evidence="6" type="ORF">DI563_16690</name>
</gene>
<dbReference type="GO" id="GO:0000976">
    <property type="term" value="F:transcription cis-regulatory region binding"/>
    <property type="evidence" value="ECO:0007669"/>
    <property type="project" value="TreeGrafter"/>
</dbReference>
<evidence type="ECO:0000313" key="7">
    <source>
        <dbReference type="Proteomes" id="UP000249135"/>
    </source>
</evidence>
<dbReference type="Pfam" id="PF00440">
    <property type="entry name" value="TetR_N"/>
    <property type="match status" value="1"/>
</dbReference>
<reference evidence="6 7" key="1">
    <citation type="submission" date="2017-08" db="EMBL/GenBank/DDBJ databases">
        <title>Infants hospitalized years apart are colonized by the same room-sourced microbial strains.</title>
        <authorList>
            <person name="Brooks B."/>
            <person name="Olm M.R."/>
            <person name="Firek B.A."/>
            <person name="Baker R."/>
            <person name="Thomas B.C."/>
            <person name="Morowitz M.J."/>
            <person name="Banfield J.F."/>
        </authorList>
    </citation>
    <scope>NUCLEOTIDE SEQUENCE [LARGE SCALE GENOMIC DNA]</scope>
    <source>
        <strain evidence="6">S2_005_003_R2_41</strain>
    </source>
</reference>
<accession>A0A2W5SB34</accession>